<dbReference type="PROSITE" id="PS50943">
    <property type="entry name" value="HTH_CROC1"/>
    <property type="match status" value="1"/>
</dbReference>
<evidence type="ECO:0000313" key="5">
    <source>
        <dbReference type="EMBL" id="CAA6824093.1"/>
    </source>
</evidence>
<dbReference type="InterPro" id="IPR010982">
    <property type="entry name" value="Lambda_DNA-bd_dom_sf"/>
</dbReference>
<gene>
    <name evidence="5" type="ORF">HELGO_WM1031</name>
</gene>
<protein>
    <recommendedName>
        <fullName evidence="4">HTH cro/C1-type domain-containing protein</fullName>
    </recommendedName>
</protein>
<dbReference type="InterPro" id="IPR050807">
    <property type="entry name" value="TransReg_Diox_bact_type"/>
</dbReference>
<dbReference type="Pfam" id="PF01381">
    <property type="entry name" value="HTH_3"/>
    <property type="match status" value="1"/>
</dbReference>
<evidence type="ECO:0000259" key="4">
    <source>
        <dbReference type="PROSITE" id="PS50943"/>
    </source>
</evidence>
<dbReference type="PANTHER" id="PTHR46797">
    <property type="entry name" value="HTH-TYPE TRANSCRIPTIONAL REGULATOR"/>
    <property type="match status" value="1"/>
</dbReference>
<feature type="domain" description="HTH cro/C1-type" evidence="4">
    <location>
        <begin position="13"/>
        <end position="67"/>
    </location>
</feature>
<dbReference type="GO" id="GO:0005829">
    <property type="term" value="C:cytosol"/>
    <property type="evidence" value="ECO:0007669"/>
    <property type="project" value="TreeGrafter"/>
</dbReference>
<dbReference type="SMART" id="SM00530">
    <property type="entry name" value="HTH_XRE"/>
    <property type="match status" value="1"/>
</dbReference>
<accession>A0A6S6U5Q5</accession>
<dbReference type="InterPro" id="IPR001387">
    <property type="entry name" value="Cro/C1-type_HTH"/>
</dbReference>
<name>A0A6S6U5Q5_9BACT</name>
<dbReference type="SUPFAM" id="SSF47413">
    <property type="entry name" value="lambda repressor-like DNA-binding domains"/>
    <property type="match status" value="1"/>
</dbReference>
<sequence length="79" mass="9260">MKNEKLINLGLRIKYFRKLLNISQENLAHKCDFDRTYISLLERGKRNPSYLNLLRLAKGLGVSISKLLEDNKEVKKENL</sequence>
<dbReference type="Gene3D" id="1.10.260.40">
    <property type="entry name" value="lambda repressor-like DNA-binding domains"/>
    <property type="match status" value="1"/>
</dbReference>
<keyword evidence="2" id="KW-0238">DNA-binding</keyword>
<dbReference type="PANTHER" id="PTHR46797:SF23">
    <property type="entry name" value="HTH-TYPE TRANSCRIPTIONAL REGULATOR SUTR"/>
    <property type="match status" value="1"/>
</dbReference>
<dbReference type="AlphaFoldDB" id="A0A6S6U5Q5"/>
<dbReference type="GO" id="GO:0003700">
    <property type="term" value="F:DNA-binding transcription factor activity"/>
    <property type="evidence" value="ECO:0007669"/>
    <property type="project" value="TreeGrafter"/>
</dbReference>
<keyword evidence="1" id="KW-0805">Transcription regulation</keyword>
<keyword evidence="3" id="KW-0804">Transcription</keyword>
<evidence type="ECO:0000256" key="3">
    <source>
        <dbReference type="ARBA" id="ARBA00023163"/>
    </source>
</evidence>
<proteinExistence type="predicted"/>
<dbReference type="GO" id="GO:0003677">
    <property type="term" value="F:DNA binding"/>
    <property type="evidence" value="ECO:0007669"/>
    <property type="project" value="UniProtKB-KW"/>
</dbReference>
<dbReference type="CDD" id="cd00093">
    <property type="entry name" value="HTH_XRE"/>
    <property type="match status" value="1"/>
</dbReference>
<reference evidence="5" key="1">
    <citation type="submission" date="2020-01" db="EMBL/GenBank/DDBJ databases">
        <authorList>
            <person name="Meier V. D."/>
            <person name="Meier V D."/>
        </authorList>
    </citation>
    <scope>NUCLEOTIDE SEQUENCE</scope>
    <source>
        <strain evidence="5">HLG_WM_MAG_01</strain>
    </source>
</reference>
<organism evidence="5">
    <name type="scientific">uncultured Sulfurovum sp</name>
    <dbReference type="NCBI Taxonomy" id="269237"/>
    <lineage>
        <taxon>Bacteria</taxon>
        <taxon>Pseudomonadati</taxon>
        <taxon>Campylobacterota</taxon>
        <taxon>Epsilonproteobacteria</taxon>
        <taxon>Campylobacterales</taxon>
        <taxon>Sulfurovaceae</taxon>
        <taxon>Sulfurovum</taxon>
        <taxon>environmental samples</taxon>
    </lineage>
</organism>
<dbReference type="EMBL" id="CACVAS010000117">
    <property type="protein sequence ID" value="CAA6824093.1"/>
    <property type="molecule type" value="Genomic_DNA"/>
</dbReference>
<evidence type="ECO:0000256" key="1">
    <source>
        <dbReference type="ARBA" id="ARBA00023015"/>
    </source>
</evidence>
<evidence type="ECO:0000256" key="2">
    <source>
        <dbReference type="ARBA" id="ARBA00023125"/>
    </source>
</evidence>